<evidence type="ECO:0000313" key="1">
    <source>
        <dbReference type="EMBL" id="CAH6718459.1"/>
    </source>
</evidence>
<gene>
    <name evidence="1" type="ORF">CLIB1444_01S07228</name>
</gene>
<proteinExistence type="predicted"/>
<organism evidence="1 2">
    <name type="scientific">[Candida] jaroonii</name>
    <dbReference type="NCBI Taxonomy" id="467808"/>
    <lineage>
        <taxon>Eukaryota</taxon>
        <taxon>Fungi</taxon>
        <taxon>Dikarya</taxon>
        <taxon>Ascomycota</taxon>
        <taxon>Saccharomycotina</taxon>
        <taxon>Pichiomycetes</taxon>
        <taxon>Debaryomycetaceae</taxon>
        <taxon>Yamadazyma</taxon>
    </lineage>
</organism>
<reference evidence="1" key="1">
    <citation type="submission" date="2022-06" db="EMBL/GenBank/DDBJ databases">
        <authorList>
            <person name="Legras J.-L."/>
            <person name="Devillers H."/>
            <person name="Grondin C."/>
        </authorList>
    </citation>
    <scope>NUCLEOTIDE SEQUENCE</scope>
    <source>
        <strain evidence="1">CLIB 1444</strain>
    </source>
</reference>
<comment type="caution">
    <text evidence="1">The sequence shown here is derived from an EMBL/GenBank/DDBJ whole genome shotgun (WGS) entry which is preliminary data.</text>
</comment>
<protein>
    <submittedName>
        <fullName evidence="1">Probable phospholipase, mitochondrial</fullName>
    </submittedName>
</protein>
<keyword evidence="2" id="KW-1185">Reference proteome</keyword>
<sequence length="764" mass="86768">MIISNPSSVLNVSRLSFHSILSKSKPFTTKARSVLEKKKDDLIPTAKIKWYYATDVPISKPSWYNYTKVDDAKTFLPFSDYDSQRIEHQFKKYFESSNDETTCKIEVSEDKLFEVDVKKFELSPIYWEGPVYEVRRGLWFTTDGVPLSHVLTQQIEMGFEAKKPYLFDEERKLKAENPGKFNKADIAKFNSDGGVGEITIEIDAEEIDDIVTLPNNKAVLYFNNNRAALFPDSMINDYQLPIIRRFGATAVSLLNVTHIQRGFTSNLTASIFDNIPENPIPGLTDILQTEVTNLFTGEADEPVKKSTNYSDENDGNESKQNKEMKKVIEDDFENDTTENTSSREIDHVVFCVHGIGQVLGTKYESINFAHNINVMRNTMKAVYKDNPVYRKLAYGDKDAPDSKFNNRIQVLPIAWRHMIDFHPNKLPKEIEEDSRLPTLSQINVDGVRSLRNVIGDVALDILLYYESKYFNQILASVTNQLNFVYEEFMKRNPNFKGKIHVLGHSLGSAIVFDIASLQYNTRPQNPDKTKDLLFDIDSLFCIGCPVGVFKLISQKNIVNRKELPEDYDPRQPDLYSSSPKCTNLYNLFHPCDPVGYRIEPLIKPRFSNYSPEEVPFAVEGIDTQIKGLASFTDDLQDKIANATSWILKTNRKSKLADGIKDKFIDENALGEIVSSIVKSDEEEADATSKGKLSPPDLKILSSFNKDARVDYCLPMKFFDISLVSAISAHVSYFEDQNTSGFIMSKLLSSPEPVTSKTVLIKDKD</sequence>
<dbReference type="Proteomes" id="UP001152531">
    <property type="component" value="Unassembled WGS sequence"/>
</dbReference>
<evidence type="ECO:0000313" key="2">
    <source>
        <dbReference type="Proteomes" id="UP001152531"/>
    </source>
</evidence>
<accession>A0ACA9Y0K5</accession>
<dbReference type="EMBL" id="CALSDN010000001">
    <property type="protein sequence ID" value="CAH6718459.1"/>
    <property type="molecule type" value="Genomic_DNA"/>
</dbReference>
<name>A0ACA9Y0K5_9ASCO</name>